<dbReference type="PANTHER" id="PTHR45614">
    <property type="entry name" value="MYB PROTEIN-RELATED"/>
    <property type="match status" value="1"/>
</dbReference>
<dbReference type="Gene3D" id="1.10.10.60">
    <property type="entry name" value="Homeodomain-like"/>
    <property type="match status" value="2"/>
</dbReference>
<dbReference type="SUPFAM" id="SSF46689">
    <property type="entry name" value="Homeodomain-like"/>
    <property type="match status" value="2"/>
</dbReference>
<feature type="compositionally biased region" description="Polar residues" evidence="1">
    <location>
        <begin position="181"/>
        <end position="190"/>
    </location>
</feature>
<evidence type="ECO:0000313" key="5">
    <source>
        <dbReference type="Proteomes" id="UP001465976"/>
    </source>
</evidence>
<evidence type="ECO:0000313" key="4">
    <source>
        <dbReference type="EMBL" id="KAL0578911.1"/>
    </source>
</evidence>
<proteinExistence type="predicted"/>
<dbReference type="Proteomes" id="UP001465976">
    <property type="component" value="Unassembled WGS sequence"/>
</dbReference>
<evidence type="ECO:0000256" key="1">
    <source>
        <dbReference type="SAM" id="MobiDB-lite"/>
    </source>
</evidence>
<feature type="domain" description="Myb-like" evidence="2">
    <location>
        <begin position="65"/>
        <end position="184"/>
    </location>
</feature>
<keyword evidence="5" id="KW-1185">Reference proteome</keyword>
<accession>A0ABR3FUM0</accession>
<evidence type="ECO:0000259" key="2">
    <source>
        <dbReference type="PROSITE" id="PS50090"/>
    </source>
</evidence>
<dbReference type="InterPro" id="IPR009057">
    <property type="entry name" value="Homeodomain-like_sf"/>
</dbReference>
<dbReference type="PANTHER" id="PTHR45614:SF199">
    <property type="entry name" value="MYB-LIKE TRANSCRIPTION FACTOR (EUROFUNG)-RELATED"/>
    <property type="match status" value="1"/>
</dbReference>
<feature type="domain" description="HTH myb-type" evidence="3">
    <location>
        <begin position="64"/>
        <end position="86"/>
    </location>
</feature>
<feature type="domain" description="HTH myb-type" evidence="3">
    <location>
        <begin position="11"/>
        <end position="63"/>
    </location>
</feature>
<comment type="caution">
    <text evidence="4">The sequence shown here is derived from an EMBL/GenBank/DDBJ whole genome shotgun (WGS) entry which is preliminary data.</text>
</comment>
<dbReference type="PROSITE" id="PS50090">
    <property type="entry name" value="MYB_LIKE"/>
    <property type="match status" value="2"/>
</dbReference>
<dbReference type="Pfam" id="PF00249">
    <property type="entry name" value="Myb_DNA-binding"/>
    <property type="match status" value="3"/>
</dbReference>
<organism evidence="4 5">
    <name type="scientific">Marasmius crinis-equi</name>
    <dbReference type="NCBI Taxonomy" id="585013"/>
    <lineage>
        <taxon>Eukaryota</taxon>
        <taxon>Fungi</taxon>
        <taxon>Dikarya</taxon>
        <taxon>Basidiomycota</taxon>
        <taxon>Agaricomycotina</taxon>
        <taxon>Agaricomycetes</taxon>
        <taxon>Agaricomycetidae</taxon>
        <taxon>Agaricales</taxon>
        <taxon>Marasmiineae</taxon>
        <taxon>Marasmiaceae</taxon>
        <taxon>Marasmius</taxon>
    </lineage>
</organism>
<dbReference type="InterPro" id="IPR050560">
    <property type="entry name" value="MYB_TF"/>
</dbReference>
<name>A0ABR3FUM0_9AGAR</name>
<gene>
    <name evidence="4" type="ORF">V5O48_003102</name>
</gene>
<feature type="domain" description="HTH myb-type" evidence="3">
    <location>
        <begin position="146"/>
        <end position="188"/>
    </location>
</feature>
<dbReference type="PROSITE" id="PS51294">
    <property type="entry name" value="HTH_MYB"/>
    <property type="match status" value="3"/>
</dbReference>
<protein>
    <submittedName>
        <fullName evidence="4">Uncharacterized protein</fullName>
    </submittedName>
</protein>
<dbReference type="SMART" id="SM00717">
    <property type="entry name" value="SANT"/>
    <property type="match status" value="2"/>
</dbReference>
<reference evidence="4 5" key="1">
    <citation type="submission" date="2024-02" db="EMBL/GenBank/DDBJ databases">
        <title>A draft genome for the cacao thread blight pathogen Marasmius crinis-equi.</title>
        <authorList>
            <person name="Cohen S.P."/>
            <person name="Baruah I.K."/>
            <person name="Amoako-Attah I."/>
            <person name="Bukari Y."/>
            <person name="Meinhardt L.W."/>
            <person name="Bailey B.A."/>
        </authorList>
    </citation>
    <scope>NUCLEOTIDE SEQUENCE [LARGE SCALE GENOMIC DNA]</scope>
    <source>
        <strain evidence="4 5">GH-76</strain>
    </source>
</reference>
<dbReference type="EMBL" id="JBAHYK010000079">
    <property type="protein sequence ID" value="KAL0578911.1"/>
    <property type="molecule type" value="Genomic_DNA"/>
</dbReference>
<dbReference type="InterPro" id="IPR001005">
    <property type="entry name" value="SANT/Myb"/>
</dbReference>
<evidence type="ECO:0000259" key="3">
    <source>
        <dbReference type="PROSITE" id="PS51294"/>
    </source>
</evidence>
<feature type="region of interest" description="Disordered" evidence="1">
    <location>
        <begin position="181"/>
        <end position="207"/>
    </location>
</feature>
<dbReference type="CDD" id="cd00167">
    <property type="entry name" value="SANT"/>
    <property type="match status" value="3"/>
</dbReference>
<sequence length="412" mass="46240">MAMLLTERRYWTAEEDQVLREAVDREDPGNPTPSKWYAISKCVPGRTNKDCRKRWYAKIAFDGVKGAWSPDEDEKLVKAIEKYGTRYVPSERSPQYVRVRVDSDVMAQVVNGRVMREGQKQRPFNVQNDGQILSTPPLIVRDGLHDSMLINAVDEYGKSWTKIVQIYFPGRTGLSAKNRYNSITRSNRGPSRTRRQISPAPRESEGAFSCWSSVSPVTTLYPTRDNLSILYNSPRNFNFSIVGSSCSPTLSIPNDESSSKSMVCNDLSLPVNEMGSGGKGDSTAHLSHPTIETYGMPPLSQFQAFDMLPDSTSSTPGHISTSQSDSLFQQQQTQVPATRLPALETSERGGSYMGSGSHWGSRRDSTDRELCSTASSAEYFNLRGCHWESNEPRLHWKKGYGEFPTKFETWDP</sequence>
<dbReference type="InterPro" id="IPR017930">
    <property type="entry name" value="Myb_dom"/>
</dbReference>
<feature type="domain" description="Myb-like" evidence="2">
    <location>
        <begin position="8"/>
        <end position="59"/>
    </location>
</feature>